<accession>A0A8W8HYC7</accession>
<organism evidence="5 6">
    <name type="scientific">Magallana gigas</name>
    <name type="common">Pacific oyster</name>
    <name type="synonym">Crassostrea gigas</name>
    <dbReference type="NCBI Taxonomy" id="29159"/>
    <lineage>
        <taxon>Eukaryota</taxon>
        <taxon>Metazoa</taxon>
        <taxon>Spiralia</taxon>
        <taxon>Lophotrochozoa</taxon>
        <taxon>Mollusca</taxon>
        <taxon>Bivalvia</taxon>
        <taxon>Autobranchia</taxon>
        <taxon>Pteriomorphia</taxon>
        <taxon>Ostreida</taxon>
        <taxon>Ostreoidea</taxon>
        <taxon>Ostreidae</taxon>
        <taxon>Magallana</taxon>
    </lineage>
</organism>
<protein>
    <recommendedName>
        <fullName evidence="4">TNFR-Cys domain-containing protein</fullName>
    </recommendedName>
</protein>
<evidence type="ECO:0000256" key="1">
    <source>
        <dbReference type="SAM" id="MobiDB-lite"/>
    </source>
</evidence>
<feature type="chain" id="PRO_5036461135" description="TNFR-Cys domain-containing protein" evidence="3">
    <location>
        <begin position="28"/>
        <end position="417"/>
    </location>
</feature>
<dbReference type="EnsemblMetazoa" id="G11660.1">
    <property type="protein sequence ID" value="G11660.1:cds"/>
    <property type="gene ID" value="G11660"/>
</dbReference>
<evidence type="ECO:0000256" key="3">
    <source>
        <dbReference type="SAM" id="SignalP"/>
    </source>
</evidence>
<feature type="region of interest" description="Disordered" evidence="1">
    <location>
        <begin position="350"/>
        <end position="376"/>
    </location>
</feature>
<keyword evidence="2" id="KW-0472">Membrane</keyword>
<feature type="domain" description="TNFR-Cys" evidence="4">
    <location>
        <begin position="167"/>
        <end position="207"/>
    </location>
</feature>
<evidence type="ECO:0000313" key="6">
    <source>
        <dbReference type="Proteomes" id="UP000005408"/>
    </source>
</evidence>
<keyword evidence="6" id="KW-1185">Reference proteome</keyword>
<evidence type="ECO:0000256" key="2">
    <source>
        <dbReference type="SAM" id="Phobius"/>
    </source>
</evidence>
<sequence length="417" mass="46207">MNLLSPMMRFIVSTMLIHVLVLRMCGACPNGFRKSTEGKCLETTICYPGEGYRLGDGSMTNPKDSCYKCPNGTYNRGIIDTAKLDNIQLDVCDPIDCSCHGILDGTIIVNNDTCQKGEEGKICICDRERMFYGRDPLACKFMEDQSIISRIKRPGNELTNSGEVQRCRKGYFKTSGDLSICKPHTSCAAEAGLQVMVEGTAISDAVCENATNVPSSREITSYPPIDEIVTNNVTHPTEEEPGMPGYMYAIVAVIGLSILIISICFCAYRYPECFPCLQSLIEKIKQRHLVSRNEPDTQRDEHFTPIYQDINDVVVDQCQPDDEPSDLSEPRSDLSSYVQNDIFLRPGTEGNLDSCGSEPFLSPSPPVDTSHGDRRPIGNVAPMMQEISINSVAHPLNLARNSWIVGLENNEDNTTRF</sequence>
<dbReference type="Gene3D" id="2.10.50.10">
    <property type="entry name" value="Tumor Necrosis Factor Receptor, subunit A, domain 2"/>
    <property type="match status" value="1"/>
</dbReference>
<evidence type="ECO:0000313" key="5">
    <source>
        <dbReference type="EnsemblMetazoa" id="G11660.1:cds"/>
    </source>
</evidence>
<dbReference type="Proteomes" id="UP000005408">
    <property type="component" value="Unassembled WGS sequence"/>
</dbReference>
<keyword evidence="2" id="KW-1133">Transmembrane helix</keyword>
<name>A0A8W8HYC7_MAGGI</name>
<dbReference type="PANTHER" id="PTHR47139:SF1">
    <property type="entry name" value="TUMOR NECROSIS FACTOR RECEPTOR SUPERFAMILY MEMBER 9"/>
    <property type="match status" value="1"/>
</dbReference>
<keyword evidence="2" id="KW-0812">Transmembrane</keyword>
<proteinExistence type="predicted"/>
<reference evidence="5" key="1">
    <citation type="submission" date="2022-08" db="UniProtKB">
        <authorList>
            <consortium name="EnsemblMetazoa"/>
        </authorList>
    </citation>
    <scope>IDENTIFICATION</scope>
    <source>
        <strain evidence="5">05x7-T-G4-1.051#20</strain>
    </source>
</reference>
<keyword evidence="3" id="KW-0732">Signal</keyword>
<feature type="signal peptide" evidence="3">
    <location>
        <begin position="1"/>
        <end position="27"/>
    </location>
</feature>
<dbReference type="PANTHER" id="PTHR47139">
    <property type="entry name" value="TUMOR NECROSIS FACTOR RECEPTOR SUPERFAMILY MEMBER 9"/>
    <property type="match status" value="1"/>
</dbReference>
<evidence type="ECO:0000259" key="4">
    <source>
        <dbReference type="SMART" id="SM00208"/>
    </source>
</evidence>
<dbReference type="InterPro" id="IPR001368">
    <property type="entry name" value="TNFR/NGFR_Cys_rich_reg"/>
</dbReference>
<dbReference type="SMART" id="SM00208">
    <property type="entry name" value="TNFR"/>
    <property type="match status" value="1"/>
</dbReference>
<dbReference type="GO" id="GO:0038023">
    <property type="term" value="F:signaling receptor activity"/>
    <property type="evidence" value="ECO:0007669"/>
    <property type="project" value="TreeGrafter"/>
</dbReference>
<dbReference type="AlphaFoldDB" id="A0A8W8HYC7"/>
<feature type="transmembrane region" description="Helical" evidence="2">
    <location>
        <begin position="246"/>
        <end position="268"/>
    </location>
</feature>
<dbReference type="GO" id="GO:0042127">
    <property type="term" value="P:regulation of cell population proliferation"/>
    <property type="evidence" value="ECO:0007669"/>
    <property type="project" value="TreeGrafter"/>
</dbReference>